<dbReference type="OrthoDB" id="10256179at2759"/>
<dbReference type="InterPro" id="IPR009091">
    <property type="entry name" value="RCC1/BLIP-II"/>
</dbReference>
<evidence type="ECO:0000313" key="4">
    <source>
        <dbReference type="Proteomes" id="UP001165083"/>
    </source>
</evidence>
<accession>A0A9W6TJM0</accession>
<dbReference type="Pfam" id="PF00415">
    <property type="entry name" value="RCC1"/>
    <property type="match status" value="5"/>
</dbReference>
<feature type="repeat" description="RCC1" evidence="2">
    <location>
        <begin position="200"/>
        <end position="257"/>
    </location>
</feature>
<dbReference type="Gene3D" id="2.130.10.30">
    <property type="entry name" value="Regulator of chromosome condensation 1/beta-lactamase-inhibitor protein II"/>
    <property type="match status" value="1"/>
</dbReference>
<protein>
    <submittedName>
        <fullName evidence="3">Unnamed protein product</fullName>
    </submittedName>
</protein>
<evidence type="ECO:0000313" key="3">
    <source>
        <dbReference type="EMBL" id="GMF15482.1"/>
    </source>
</evidence>
<evidence type="ECO:0000256" key="1">
    <source>
        <dbReference type="ARBA" id="ARBA00022737"/>
    </source>
</evidence>
<dbReference type="PROSITE" id="PS00626">
    <property type="entry name" value="RCC1_2"/>
    <property type="match status" value="3"/>
</dbReference>
<dbReference type="PANTHER" id="PTHR22870">
    <property type="entry name" value="REGULATOR OF CHROMOSOME CONDENSATION"/>
    <property type="match status" value="1"/>
</dbReference>
<organism evidence="3 4">
    <name type="scientific">Phytophthora lilii</name>
    <dbReference type="NCBI Taxonomy" id="2077276"/>
    <lineage>
        <taxon>Eukaryota</taxon>
        <taxon>Sar</taxon>
        <taxon>Stramenopiles</taxon>
        <taxon>Oomycota</taxon>
        <taxon>Peronosporomycetes</taxon>
        <taxon>Peronosporales</taxon>
        <taxon>Peronosporaceae</taxon>
        <taxon>Phytophthora</taxon>
    </lineage>
</organism>
<dbReference type="EMBL" id="BSXW01000224">
    <property type="protein sequence ID" value="GMF15482.1"/>
    <property type="molecule type" value="Genomic_DNA"/>
</dbReference>
<feature type="repeat" description="RCC1" evidence="2">
    <location>
        <begin position="320"/>
        <end position="378"/>
    </location>
</feature>
<dbReference type="PANTHER" id="PTHR22870:SF408">
    <property type="entry name" value="OS09G0560450 PROTEIN"/>
    <property type="match status" value="1"/>
</dbReference>
<dbReference type="AlphaFoldDB" id="A0A9W6TJM0"/>
<dbReference type="InterPro" id="IPR000408">
    <property type="entry name" value="Reg_chr_condens"/>
</dbReference>
<dbReference type="PROSITE" id="PS50012">
    <property type="entry name" value="RCC1_3"/>
    <property type="match status" value="5"/>
</dbReference>
<comment type="caution">
    <text evidence="3">The sequence shown here is derived from an EMBL/GenBank/DDBJ whole genome shotgun (WGS) entry which is preliminary data.</text>
</comment>
<dbReference type="PRINTS" id="PR00633">
    <property type="entry name" value="RCCNDNSATION"/>
</dbReference>
<proteinExistence type="predicted"/>
<dbReference type="SUPFAM" id="SSF50985">
    <property type="entry name" value="RCC1/BLIP-II"/>
    <property type="match status" value="1"/>
</dbReference>
<reference evidence="3" key="1">
    <citation type="submission" date="2023-04" db="EMBL/GenBank/DDBJ databases">
        <title>Phytophthora lilii NBRC 32176.</title>
        <authorList>
            <person name="Ichikawa N."/>
            <person name="Sato H."/>
            <person name="Tonouchi N."/>
        </authorList>
    </citation>
    <scope>NUCLEOTIDE SEQUENCE</scope>
    <source>
        <strain evidence="3">NBRC 32176</strain>
    </source>
</reference>
<dbReference type="Proteomes" id="UP001165083">
    <property type="component" value="Unassembled WGS sequence"/>
</dbReference>
<name>A0A9W6TJM0_9STRA</name>
<feature type="repeat" description="RCC1" evidence="2">
    <location>
        <begin position="258"/>
        <end position="319"/>
    </location>
</feature>
<sequence>MNMQLSAVEPPPKLLSRSNWLSSSLLLAVQLAAALKRLVQQQAVAEPASRTTATFAECGADRSCSAATVPQNERMSISTGAMECAVVAFGCNDDGQLGTGAKRRPTLAIDDVSASNFPKQLGGLLGEEVVAVSCGSRHTMALTAAGAVYSWGWGSMGQLGHGDLKSINVPQKIAFFEQEGLEVGYISCGGCHSAAVTNDGTLYMWGETHWGQLGLPKEFEAAHESLPVKCPLLEGDADESVVKISCGGTHTAALTNLGRVYVWGRGDSGQLGIGSAWLKDTEDEGLLGVSRPHLLEGFNGEKVVQVACGAFHSAAVTEQGHVYIWGKEDYGMLGVGQTSDQQTPKRVEFFDDIPALYVDFLPICFDVVRVFADVEPLF</sequence>
<feature type="repeat" description="RCC1" evidence="2">
    <location>
        <begin position="84"/>
        <end position="145"/>
    </location>
</feature>
<keyword evidence="4" id="KW-1185">Reference proteome</keyword>
<evidence type="ECO:0000256" key="2">
    <source>
        <dbReference type="PROSITE-ProRule" id="PRU00235"/>
    </source>
</evidence>
<gene>
    <name evidence="3" type="ORF">Plil01_000532800</name>
</gene>
<feature type="repeat" description="RCC1" evidence="2">
    <location>
        <begin position="146"/>
        <end position="199"/>
    </location>
</feature>
<dbReference type="InterPro" id="IPR051210">
    <property type="entry name" value="Ub_ligase/GEF_domain"/>
</dbReference>
<keyword evidence="1" id="KW-0677">Repeat</keyword>